<organism evidence="2 3">
    <name type="scientific">Actinocatenispora rupis</name>
    <dbReference type="NCBI Taxonomy" id="519421"/>
    <lineage>
        <taxon>Bacteria</taxon>
        <taxon>Bacillati</taxon>
        <taxon>Actinomycetota</taxon>
        <taxon>Actinomycetes</taxon>
        <taxon>Micromonosporales</taxon>
        <taxon>Micromonosporaceae</taxon>
        <taxon>Actinocatenispora</taxon>
    </lineage>
</organism>
<dbReference type="Proteomes" id="UP000612808">
    <property type="component" value="Unassembled WGS sequence"/>
</dbReference>
<feature type="transmembrane region" description="Helical" evidence="1">
    <location>
        <begin position="83"/>
        <end position="106"/>
    </location>
</feature>
<feature type="transmembrane region" description="Helical" evidence="1">
    <location>
        <begin position="45"/>
        <end position="68"/>
    </location>
</feature>
<evidence type="ECO:0000256" key="1">
    <source>
        <dbReference type="SAM" id="Phobius"/>
    </source>
</evidence>
<reference evidence="2" key="1">
    <citation type="submission" date="2021-01" db="EMBL/GenBank/DDBJ databases">
        <title>Whole genome shotgun sequence of Actinocatenispora rupis NBRC 107355.</title>
        <authorList>
            <person name="Komaki H."/>
            <person name="Tamura T."/>
        </authorList>
    </citation>
    <scope>NUCLEOTIDE SEQUENCE</scope>
    <source>
        <strain evidence="2">NBRC 107355</strain>
    </source>
</reference>
<feature type="transmembrane region" description="Helical" evidence="1">
    <location>
        <begin position="112"/>
        <end position="134"/>
    </location>
</feature>
<protein>
    <submittedName>
        <fullName evidence="2">Uncharacterized protein</fullName>
    </submittedName>
</protein>
<dbReference type="AlphaFoldDB" id="A0A8J3NHI2"/>
<sequence>MARATFPRRDPDGRVARFGEFVVAAVVWLVVAFVALTVIDVLSSLVGIGAVGSSRGWLVAVLAVWLFVEDFRAWRGTRSRAKIGLLAALVALLVGLAAGYGMAWLAPGLPSLVTGSVAATVAVLAYAPVWFYGIRWAE</sequence>
<accession>A0A8J3NHI2</accession>
<evidence type="ECO:0000313" key="3">
    <source>
        <dbReference type="Proteomes" id="UP000612808"/>
    </source>
</evidence>
<name>A0A8J3NHI2_9ACTN</name>
<keyword evidence="1" id="KW-1133">Transmembrane helix</keyword>
<feature type="transmembrane region" description="Helical" evidence="1">
    <location>
        <begin position="21"/>
        <end position="39"/>
    </location>
</feature>
<gene>
    <name evidence="2" type="ORF">Aru02nite_68780</name>
</gene>
<keyword evidence="3" id="KW-1185">Reference proteome</keyword>
<evidence type="ECO:0000313" key="2">
    <source>
        <dbReference type="EMBL" id="GID15989.1"/>
    </source>
</evidence>
<dbReference type="EMBL" id="BOMB01000050">
    <property type="protein sequence ID" value="GID15989.1"/>
    <property type="molecule type" value="Genomic_DNA"/>
</dbReference>
<keyword evidence="1" id="KW-0472">Membrane</keyword>
<comment type="caution">
    <text evidence="2">The sequence shown here is derived from an EMBL/GenBank/DDBJ whole genome shotgun (WGS) entry which is preliminary data.</text>
</comment>
<keyword evidence="1" id="KW-0812">Transmembrane</keyword>
<proteinExistence type="predicted"/>